<name>A0ABP4T1W4_9ACTN</name>
<reference evidence="2" key="1">
    <citation type="journal article" date="2019" name="Int. J. Syst. Evol. Microbiol.">
        <title>The Global Catalogue of Microorganisms (GCM) 10K type strain sequencing project: providing services to taxonomists for standard genome sequencing and annotation.</title>
        <authorList>
            <consortium name="The Broad Institute Genomics Platform"/>
            <consortium name="The Broad Institute Genome Sequencing Center for Infectious Disease"/>
            <person name="Wu L."/>
            <person name="Ma J."/>
        </authorList>
    </citation>
    <scope>NUCLEOTIDE SEQUENCE [LARGE SCALE GENOMIC DNA]</scope>
    <source>
        <strain evidence="2">JCM 14307</strain>
    </source>
</reference>
<dbReference type="EMBL" id="BAAANF010000008">
    <property type="protein sequence ID" value="GAA1680970.1"/>
    <property type="molecule type" value="Genomic_DNA"/>
</dbReference>
<protein>
    <submittedName>
        <fullName evidence="1">Uncharacterized protein</fullName>
    </submittedName>
</protein>
<gene>
    <name evidence="1" type="ORF">GCM10009745_26410</name>
</gene>
<keyword evidence="2" id="KW-1185">Reference proteome</keyword>
<evidence type="ECO:0000313" key="2">
    <source>
        <dbReference type="Proteomes" id="UP001500280"/>
    </source>
</evidence>
<dbReference type="Proteomes" id="UP001500280">
    <property type="component" value="Unassembled WGS sequence"/>
</dbReference>
<organism evidence="1 2">
    <name type="scientific">Kribbella yunnanensis</name>
    <dbReference type="NCBI Taxonomy" id="190194"/>
    <lineage>
        <taxon>Bacteria</taxon>
        <taxon>Bacillati</taxon>
        <taxon>Actinomycetota</taxon>
        <taxon>Actinomycetes</taxon>
        <taxon>Propionibacteriales</taxon>
        <taxon>Kribbellaceae</taxon>
        <taxon>Kribbella</taxon>
    </lineage>
</organism>
<sequence length="316" mass="33209">MLRSARIVMDMETKDVFKRAAAVAASGVLVGSLAVVTGGTANAAVTGIAAEPCHVSMHAVAETGKRSFPSVVGWTPPALSRGGYAPTFTSGTPKIASRMNWGADPGGSSIVGYVVLGSSLYRSVDIHTDGEGGGTGEFEHTETKIADGWDKFTMIEESWAGTTPTARNARYGLRNDGVLFRWTNGFKTVASAPGFTGIKAMTLISQTATYDTFLANTKAGVLQTIRIPTTTPLKPVVKTVRGSTWQGFEMMVADRCGTGVLLTAIDKDTKSAYVYKLGHATGTTTPITNLGKLNEPLGDVAYSRYTVDATPPLAGE</sequence>
<comment type="caution">
    <text evidence="1">The sequence shown here is derived from an EMBL/GenBank/DDBJ whole genome shotgun (WGS) entry which is preliminary data.</text>
</comment>
<accession>A0ABP4T1W4</accession>
<evidence type="ECO:0000313" key="1">
    <source>
        <dbReference type="EMBL" id="GAA1680970.1"/>
    </source>
</evidence>
<proteinExistence type="predicted"/>